<evidence type="ECO:0000256" key="2">
    <source>
        <dbReference type="PROSITE-ProRule" id="PRU00124"/>
    </source>
</evidence>
<keyword evidence="1 3" id="KW-1015">Disulfide bond</keyword>
<evidence type="ECO:0000313" key="7">
    <source>
        <dbReference type="EMBL" id="CAG7659649.1"/>
    </source>
</evidence>
<dbReference type="CDD" id="cd00033">
    <property type="entry name" value="CCP"/>
    <property type="match status" value="1"/>
</dbReference>
<dbReference type="EMBL" id="CAJVCH010007095">
    <property type="protein sequence ID" value="CAG7659649.1"/>
    <property type="molecule type" value="Genomic_DNA"/>
</dbReference>
<protein>
    <recommendedName>
        <fullName evidence="9">Limulus clotting factor C</fullName>
    </recommendedName>
</protein>
<feature type="disulfide bond" evidence="2">
    <location>
        <begin position="137"/>
        <end position="155"/>
    </location>
</feature>
<feature type="disulfide bond" evidence="2">
    <location>
        <begin position="96"/>
        <end position="114"/>
    </location>
</feature>
<gene>
    <name evidence="7" type="ORF">AFUS01_LOCUS1280</name>
</gene>
<feature type="disulfide bond" evidence="2">
    <location>
        <begin position="130"/>
        <end position="142"/>
    </location>
</feature>
<dbReference type="CDD" id="cd00190">
    <property type="entry name" value="Tryp_SPc"/>
    <property type="match status" value="1"/>
</dbReference>
<accession>A0A8J2NR57</accession>
<dbReference type="InterPro" id="IPR023415">
    <property type="entry name" value="LDLR_class-A_CS"/>
</dbReference>
<feature type="disulfide bond" evidence="2">
    <location>
        <begin position="171"/>
        <end position="183"/>
    </location>
</feature>
<dbReference type="Pfam" id="PF00057">
    <property type="entry name" value="Ldl_recept_a"/>
    <property type="match status" value="4"/>
</dbReference>
<feature type="disulfide bond" evidence="3">
    <location>
        <begin position="338"/>
        <end position="365"/>
    </location>
</feature>
<dbReference type="PROSITE" id="PS50923">
    <property type="entry name" value="SUSHI"/>
    <property type="match status" value="1"/>
</dbReference>
<sequence>MSGQGSSVYLMRKRSLSAALVSLVLLGFSCEIQSQGICQAGEFRCHSSGRCVPKDQICDRVRDCEDGLDESDLICSPKYRNSLCGAGPKKVGVFQCQYGGCVPISRVCDGSLNCIDGSDESEFICGANSCLPGQFRCKYGACIPDYRMCNGQVHCPDGSDETEEVCQKHECRRDQFRCKYGGCVSLNKICDGWKNCADGSDEAVEICLRTRAKLAGAIASTEEDTERKNQENFEALRNVGRPVPSSTSMRRPTISPLVKKSTTTTTTTTTEEPQRIDLSGVDFDLDSPNGEKGCILPEIPVNTEASLVSCRSEPNASYCRPNITSAIVPVGFTIEYSCSAGYLLNGPIAISCKALGIWSSTPPTCEQILDIRFGLGSLIPKDFETRCPPLRPSRGVKIECIDPKNLELIPCTEQHKPGIEARFSCMDYYRAAGDLPMQYEKCGSDGTWSPGVQTQFACVPDCGLSEAPKTPYITNGVATKRGQWPWHVGIYVSIKDELKYLCGGALITEFAVLTSAHCVAHGGHLRNASTLVVFLAKQRIELPDADPYVQERRIAKIIIEESFNHIALDSDIAILVLESPAVLSFYVRPVCYPQASNSFLEEYQLNQGNIGIVLGWGLTENGTLSEELRMTELPVVSAATCAESHPDFFASMTRSTTFCAGYRNGTGVCNGDSGGGMYFKAITRGHTRWYLQGLVSYGVPQQGSRKCASRHYAVFTRVGRYGDWNLFTSLLWDCGVER</sequence>
<dbReference type="PANTHER" id="PTHR24252">
    <property type="entry name" value="ACROSIN-RELATED"/>
    <property type="match status" value="1"/>
</dbReference>
<dbReference type="PROSITE" id="PS01209">
    <property type="entry name" value="LDLRA_1"/>
    <property type="match status" value="1"/>
</dbReference>
<dbReference type="AlphaFoldDB" id="A0A8J2NR57"/>
<dbReference type="CDD" id="cd00112">
    <property type="entry name" value="LDLa"/>
    <property type="match status" value="4"/>
</dbReference>
<evidence type="ECO:0000256" key="3">
    <source>
        <dbReference type="PROSITE-ProRule" id="PRU00302"/>
    </source>
</evidence>
<evidence type="ECO:0008006" key="9">
    <source>
        <dbReference type="Google" id="ProtNLM"/>
    </source>
</evidence>
<dbReference type="OrthoDB" id="6147874at2759"/>
<dbReference type="InterPro" id="IPR001254">
    <property type="entry name" value="Trypsin_dom"/>
</dbReference>
<feature type="signal peptide" evidence="4">
    <location>
        <begin position="1"/>
        <end position="34"/>
    </location>
</feature>
<organism evidence="7 8">
    <name type="scientific">Allacma fusca</name>
    <dbReference type="NCBI Taxonomy" id="39272"/>
    <lineage>
        <taxon>Eukaryota</taxon>
        <taxon>Metazoa</taxon>
        <taxon>Ecdysozoa</taxon>
        <taxon>Arthropoda</taxon>
        <taxon>Hexapoda</taxon>
        <taxon>Collembola</taxon>
        <taxon>Symphypleona</taxon>
        <taxon>Sminthuridae</taxon>
        <taxon>Allacma</taxon>
    </lineage>
</organism>
<dbReference type="PROSITE" id="PS50068">
    <property type="entry name" value="LDLRA_2"/>
    <property type="match status" value="4"/>
</dbReference>
<evidence type="ECO:0000256" key="4">
    <source>
        <dbReference type="SAM" id="SignalP"/>
    </source>
</evidence>
<dbReference type="SMART" id="SM00020">
    <property type="entry name" value="Tryp_SPc"/>
    <property type="match status" value="1"/>
</dbReference>
<dbReference type="PANTHER" id="PTHR24252:SF7">
    <property type="entry name" value="HYALIN"/>
    <property type="match status" value="1"/>
</dbReference>
<dbReference type="PROSITE" id="PS50240">
    <property type="entry name" value="TRYPSIN_DOM"/>
    <property type="match status" value="1"/>
</dbReference>
<name>A0A8J2NR57_9HEXA</name>
<evidence type="ECO:0000259" key="5">
    <source>
        <dbReference type="PROSITE" id="PS50240"/>
    </source>
</evidence>
<comment type="caution">
    <text evidence="7">The sequence shown here is derived from an EMBL/GenBank/DDBJ whole genome shotgun (WGS) entry which is preliminary data.</text>
</comment>
<proteinExistence type="predicted"/>
<keyword evidence="8" id="KW-1185">Reference proteome</keyword>
<dbReference type="InterPro" id="IPR000436">
    <property type="entry name" value="Sushi_SCR_CCP_dom"/>
</dbReference>
<dbReference type="InterPro" id="IPR002172">
    <property type="entry name" value="LDrepeatLR_classA_rpt"/>
</dbReference>
<dbReference type="Pfam" id="PF00084">
    <property type="entry name" value="Sushi"/>
    <property type="match status" value="2"/>
</dbReference>
<dbReference type="GO" id="GO:0006508">
    <property type="term" value="P:proteolysis"/>
    <property type="evidence" value="ECO:0007669"/>
    <property type="project" value="InterPro"/>
</dbReference>
<feature type="disulfide bond" evidence="2">
    <location>
        <begin position="178"/>
        <end position="196"/>
    </location>
</feature>
<reference evidence="7" key="1">
    <citation type="submission" date="2021-06" db="EMBL/GenBank/DDBJ databases">
        <authorList>
            <person name="Hodson N. C."/>
            <person name="Mongue J. A."/>
            <person name="Jaron S. K."/>
        </authorList>
    </citation>
    <scope>NUCLEOTIDE SEQUENCE</scope>
</reference>
<dbReference type="Pfam" id="PF00089">
    <property type="entry name" value="Trypsin"/>
    <property type="match status" value="1"/>
</dbReference>
<dbReference type="SMART" id="SM00192">
    <property type="entry name" value="LDLa"/>
    <property type="match status" value="4"/>
</dbReference>
<feature type="domain" description="Peptidase S1" evidence="5">
    <location>
        <begin position="473"/>
        <end position="724"/>
    </location>
</feature>
<comment type="caution">
    <text evidence="3">Lacks conserved residue(s) required for the propagation of feature annotation.</text>
</comment>
<dbReference type="GO" id="GO:0004252">
    <property type="term" value="F:serine-type endopeptidase activity"/>
    <property type="evidence" value="ECO:0007669"/>
    <property type="project" value="InterPro"/>
</dbReference>
<dbReference type="FunFam" id="2.40.10.10:FF:000068">
    <property type="entry name" value="transmembrane protease serine 2"/>
    <property type="match status" value="1"/>
</dbReference>
<evidence type="ECO:0000256" key="1">
    <source>
        <dbReference type="ARBA" id="ARBA00023157"/>
    </source>
</evidence>
<evidence type="ECO:0000313" key="8">
    <source>
        <dbReference type="Proteomes" id="UP000708208"/>
    </source>
</evidence>
<feature type="chain" id="PRO_5035213089" description="Limulus clotting factor C" evidence="4">
    <location>
        <begin position="35"/>
        <end position="738"/>
    </location>
</feature>
<keyword evidence="4" id="KW-0732">Signal</keyword>
<dbReference type="Proteomes" id="UP000708208">
    <property type="component" value="Unassembled WGS sequence"/>
</dbReference>
<dbReference type="SMART" id="SM00032">
    <property type="entry name" value="CCP"/>
    <property type="match status" value="1"/>
</dbReference>
<feature type="domain" description="Sushi" evidence="6">
    <location>
        <begin position="308"/>
        <end position="367"/>
    </location>
</feature>
<evidence type="ECO:0000259" key="6">
    <source>
        <dbReference type="PROSITE" id="PS50923"/>
    </source>
</evidence>
<keyword evidence="3" id="KW-0768">Sushi</keyword>